<feature type="region of interest" description="Disordered" evidence="3">
    <location>
        <begin position="228"/>
        <end position="249"/>
    </location>
</feature>
<dbReference type="InterPro" id="IPR045128">
    <property type="entry name" value="PI31-like"/>
</dbReference>
<dbReference type="Pfam" id="PF11566">
    <property type="entry name" value="PI31_Prot_N"/>
    <property type="match status" value="1"/>
</dbReference>
<dbReference type="GO" id="GO:0000502">
    <property type="term" value="C:proteasome complex"/>
    <property type="evidence" value="ECO:0007669"/>
    <property type="project" value="UniProtKB-KW"/>
</dbReference>
<accession>A0AAU9JJT6</accession>
<evidence type="ECO:0000313" key="6">
    <source>
        <dbReference type="Proteomes" id="UP001162131"/>
    </source>
</evidence>
<dbReference type="PANTHER" id="PTHR13266:SF1">
    <property type="entry name" value="PROTEASOME INHIBITOR PI31 SUBUNIT"/>
    <property type="match status" value="1"/>
</dbReference>
<comment type="caution">
    <text evidence="5">The sequence shown here is derived from an EMBL/GenBank/DDBJ whole genome shotgun (WGS) entry which is preliminary data.</text>
</comment>
<dbReference type="InterPro" id="IPR021625">
    <property type="entry name" value="PI31_Prot_N"/>
</dbReference>
<keyword evidence="2" id="KW-0647">Proteasome</keyword>
<dbReference type="GO" id="GO:0043161">
    <property type="term" value="P:proteasome-mediated ubiquitin-dependent protein catabolic process"/>
    <property type="evidence" value="ECO:0007669"/>
    <property type="project" value="InterPro"/>
</dbReference>
<keyword evidence="6" id="KW-1185">Reference proteome</keyword>
<dbReference type="Gene3D" id="3.40.1000.30">
    <property type="match status" value="1"/>
</dbReference>
<gene>
    <name evidence="5" type="ORF">BSTOLATCC_MIC36549</name>
</gene>
<dbReference type="PANTHER" id="PTHR13266">
    <property type="entry name" value="PROTEASOME INHIBITOR"/>
    <property type="match status" value="1"/>
</dbReference>
<reference evidence="5" key="1">
    <citation type="submission" date="2021-09" db="EMBL/GenBank/DDBJ databases">
        <authorList>
            <consortium name="AG Swart"/>
            <person name="Singh M."/>
            <person name="Singh A."/>
            <person name="Seah K."/>
            <person name="Emmerich C."/>
        </authorList>
    </citation>
    <scope>NUCLEOTIDE SEQUENCE</scope>
    <source>
        <strain evidence="5">ATCC30299</strain>
    </source>
</reference>
<comment type="similarity">
    <text evidence="1">Belongs to the proteasome inhibitor PI31 family.</text>
</comment>
<name>A0AAU9JJT6_9CILI</name>
<dbReference type="GO" id="GO:0004866">
    <property type="term" value="F:endopeptidase inhibitor activity"/>
    <property type="evidence" value="ECO:0007669"/>
    <property type="project" value="InterPro"/>
</dbReference>
<evidence type="ECO:0000259" key="4">
    <source>
        <dbReference type="Pfam" id="PF11566"/>
    </source>
</evidence>
<protein>
    <recommendedName>
        <fullName evidence="4">PI31 proteasome regulator N-terminal domain-containing protein</fullName>
    </recommendedName>
</protein>
<dbReference type="GO" id="GO:0070628">
    <property type="term" value="F:proteasome binding"/>
    <property type="evidence" value="ECO:0007669"/>
    <property type="project" value="InterPro"/>
</dbReference>
<sequence length="249" mass="28548">MWQSIFQDLYQNLSSNAKDRSESIILGIHLYNISKGFQCTGLLEDDPVSQEILPPLWNTNTHIYSFRYILKPNINLYVKFVKLAETRLTVHAVRSDQDDKIRSFNIEMEEINKKCEEGKEITEVIINEIIPVYNREILNKINEEKKEEKKVDLRDYRGPKPYGVPYGGIPFSNPYNPFPGYLPQSGNPYGPGVPLIFPDPSGNVMGPNHPIFGQQPRPGVRWDPVNPFPDPEYPDHMRPPGGFPPHGFL</sequence>
<evidence type="ECO:0000313" key="5">
    <source>
        <dbReference type="EMBL" id="CAG9324769.1"/>
    </source>
</evidence>
<evidence type="ECO:0000256" key="3">
    <source>
        <dbReference type="SAM" id="MobiDB-lite"/>
    </source>
</evidence>
<evidence type="ECO:0000256" key="2">
    <source>
        <dbReference type="ARBA" id="ARBA00022942"/>
    </source>
</evidence>
<dbReference type="EMBL" id="CAJZBQ010000036">
    <property type="protein sequence ID" value="CAG9324769.1"/>
    <property type="molecule type" value="Genomic_DNA"/>
</dbReference>
<organism evidence="5 6">
    <name type="scientific">Blepharisma stoltei</name>
    <dbReference type="NCBI Taxonomy" id="1481888"/>
    <lineage>
        <taxon>Eukaryota</taxon>
        <taxon>Sar</taxon>
        <taxon>Alveolata</taxon>
        <taxon>Ciliophora</taxon>
        <taxon>Postciliodesmatophora</taxon>
        <taxon>Heterotrichea</taxon>
        <taxon>Heterotrichida</taxon>
        <taxon>Blepharismidae</taxon>
        <taxon>Blepharisma</taxon>
    </lineage>
</organism>
<dbReference type="AlphaFoldDB" id="A0AAU9JJT6"/>
<dbReference type="Proteomes" id="UP001162131">
    <property type="component" value="Unassembled WGS sequence"/>
</dbReference>
<evidence type="ECO:0000256" key="1">
    <source>
        <dbReference type="ARBA" id="ARBA00006405"/>
    </source>
</evidence>
<proteinExistence type="inferred from homology"/>
<feature type="domain" description="PI31 proteasome regulator N-terminal" evidence="4">
    <location>
        <begin position="15"/>
        <end position="146"/>
    </location>
</feature>